<evidence type="ECO:0000256" key="2">
    <source>
        <dbReference type="SAM" id="Phobius"/>
    </source>
</evidence>
<dbReference type="EMBL" id="JACHHX010000011">
    <property type="protein sequence ID" value="MBB5015868.1"/>
    <property type="molecule type" value="Genomic_DNA"/>
</dbReference>
<feature type="region of interest" description="Disordered" evidence="1">
    <location>
        <begin position="160"/>
        <end position="203"/>
    </location>
</feature>
<dbReference type="PANTHER" id="PTHR38482">
    <property type="entry name" value="DMT FAMILY PROTEIN"/>
    <property type="match status" value="1"/>
</dbReference>
<evidence type="ECO:0000313" key="4">
    <source>
        <dbReference type="Proteomes" id="UP000519004"/>
    </source>
</evidence>
<protein>
    <submittedName>
        <fullName evidence="3">Uncharacterized protein (DUF486 family)</fullName>
    </submittedName>
</protein>
<feature type="transmembrane region" description="Helical" evidence="2">
    <location>
        <begin position="34"/>
        <end position="54"/>
    </location>
</feature>
<proteinExistence type="predicted"/>
<dbReference type="Proteomes" id="UP000519004">
    <property type="component" value="Unassembled WGS sequence"/>
</dbReference>
<sequence>MPAPLTPYLLPIALLFASNVFMTFAWYGHLKFKAAPLLTVIAVSWLIALPEYALQVPANRIGHGVYSAVQLKTIQEFVTLTVFVGFSVWYLGEPIKWNHLAGFALMVLAAWLIFWTESWTEPWTGSEPDAAGEHVLEHHPVADQRIQRIREGGRAVLLEEEMPDPGEAVADHRQAEQPPRRKRAGDHRAQHAQHQGTADEVQPPAGAVAVFAQVVGIELAEAGVTLGHRGSPPVGSVRPAPVRFKLHRSERTAPGNE</sequence>
<accession>A0A7W7Y0Z6</accession>
<feature type="compositionally biased region" description="Basic and acidic residues" evidence="1">
    <location>
        <begin position="169"/>
        <end position="179"/>
    </location>
</feature>
<keyword evidence="2" id="KW-0812">Transmembrane</keyword>
<feature type="transmembrane region" description="Helical" evidence="2">
    <location>
        <begin position="97"/>
        <end position="115"/>
    </location>
</feature>
<dbReference type="Pfam" id="PF04342">
    <property type="entry name" value="DMT_6"/>
    <property type="match status" value="1"/>
</dbReference>
<feature type="transmembrane region" description="Helical" evidence="2">
    <location>
        <begin position="7"/>
        <end position="28"/>
    </location>
</feature>
<comment type="caution">
    <text evidence="3">The sequence shown here is derived from an EMBL/GenBank/DDBJ whole genome shotgun (WGS) entry which is preliminary data.</text>
</comment>
<feature type="transmembrane region" description="Helical" evidence="2">
    <location>
        <begin position="74"/>
        <end position="91"/>
    </location>
</feature>
<dbReference type="AlphaFoldDB" id="A0A7W7Y0Z6"/>
<evidence type="ECO:0000256" key="1">
    <source>
        <dbReference type="SAM" id="MobiDB-lite"/>
    </source>
</evidence>
<dbReference type="InterPro" id="IPR007437">
    <property type="entry name" value="DUF486"/>
</dbReference>
<reference evidence="3 4" key="1">
    <citation type="submission" date="2020-08" db="EMBL/GenBank/DDBJ databases">
        <title>Genomic Encyclopedia of Type Strains, Phase IV (KMG-IV): sequencing the most valuable type-strain genomes for metagenomic binning, comparative biology and taxonomic classification.</title>
        <authorList>
            <person name="Goeker M."/>
        </authorList>
    </citation>
    <scope>NUCLEOTIDE SEQUENCE [LARGE SCALE GENOMIC DNA]</scope>
    <source>
        <strain evidence="3 4">DSM 25897</strain>
    </source>
</reference>
<organism evidence="3 4">
    <name type="scientific">Rehaibacterium terrae</name>
    <dbReference type="NCBI Taxonomy" id="1341696"/>
    <lineage>
        <taxon>Bacteria</taxon>
        <taxon>Pseudomonadati</taxon>
        <taxon>Pseudomonadota</taxon>
        <taxon>Gammaproteobacteria</taxon>
        <taxon>Lysobacterales</taxon>
        <taxon>Lysobacteraceae</taxon>
        <taxon>Rehaibacterium</taxon>
    </lineage>
</organism>
<keyword evidence="4" id="KW-1185">Reference proteome</keyword>
<keyword evidence="2" id="KW-0472">Membrane</keyword>
<dbReference type="PANTHER" id="PTHR38482:SF1">
    <property type="entry name" value="DMT FAMILY PROTEIN"/>
    <property type="match status" value="1"/>
</dbReference>
<gene>
    <name evidence="3" type="ORF">HNQ58_001778</name>
</gene>
<name>A0A7W7Y0Z6_9GAMM</name>
<keyword evidence="2" id="KW-1133">Transmembrane helix</keyword>
<evidence type="ECO:0000313" key="3">
    <source>
        <dbReference type="EMBL" id="MBB5015868.1"/>
    </source>
</evidence>